<dbReference type="Proteomes" id="UP000325945">
    <property type="component" value="Unassembled WGS sequence"/>
</dbReference>
<evidence type="ECO:0000313" key="2">
    <source>
        <dbReference type="EMBL" id="KAE8324980.1"/>
    </source>
</evidence>
<feature type="non-terminal residue" evidence="2">
    <location>
        <position position="64"/>
    </location>
</feature>
<dbReference type="AlphaFoldDB" id="A0A5N6X0A6"/>
<sequence length="64" mass="7111">MSKAWAAFQTLRCGTGGYRVLYSVLRLVLVLYRLCLISCTKSSCKPIRVVCQSPESFGLLSSSY</sequence>
<dbReference type="EMBL" id="ML741812">
    <property type="protein sequence ID" value="KAE8324980.1"/>
    <property type="molecule type" value="Genomic_DNA"/>
</dbReference>
<gene>
    <name evidence="2" type="ORF">BDV39DRAFT_179478</name>
</gene>
<evidence type="ECO:0000313" key="3">
    <source>
        <dbReference type="Proteomes" id="UP000325945"/>
    </source>
</evidence>
<name>A0A5N6X0A6_9EURO</name>
<keyword evidence="3" id="KW-1185">Reference proteome</keyword>
<keyword evidence="1" id="KW-0812">Transmembrane</keyword>
<evidence type="ECO:0000256" key="1">
    <source>
        <dbReference type="SAM" id="Phobius"/>
    </source>
</evidence>
<organism evidence="2 3">
    <name type="scientific">Aspergillus sergii</name>
    <dbReference type="NCBI Taxonomy" id="1034303"/>
    <lineage>
        <taxon>Eukaryota</taxon>
        <taxon>Fungi</taxon>
        <taxon>Dikarya</taxon>
        <taxon>Ascomycota</taxon>
        <taxon>Pezizomycotina</taxon>
        <taxon>Eurotiomycetes</taxon>
        <taxon>Eurotiomycetidae</taxon>
        <taxon>Eurotiales</taxon>
        <taxon>Aspergillaceae</taxon>
        <taxon>Aspergillus</taxon>
        <taxon>Aspergillus subgen. Circumdati</taxon>
    </lineage>
</organism>
<protein>
    <submittedName>
        <fullName evidence="2">Uncharacterized protein</fullName>
    </submittedName>
</protein>
<reference evidence="3" key="1">
    <citation type="submission" date="2019-04" db="EMBL/GenBank/DDBJ databases">
        <title>Friends and foes A comparative genomics studyof 23 Aspergillus species from section Flavi.</title>
        <authorList>
            <consortium name="DOE Joint Genome Institute"/>
            <person name="Kjaerbolling I."/>
            <person name="Vesth T."/>
            <person name="Frisvad J.C."/>
            <person name="Nybo J.L."/>
            <person name="Theobald S."/>
            <person name="Kildgaard S."/>
            <person name="Isbrandt T."/>
            <person name="Kuo A."/>
            <person name="Sato A."/>
            <person name="Lyhne E.K."/>
            <person name="Kogle M.E."/>
            <person name="Wiebenga A."/>
            <person name="Kun R.S."/>
            <person name="Lubbers R.J."/>
            <person name="Makela M.R."/>
            <person name="Barry K."/>
            <person name="Chovatia M."/>
            <person name="Clum A."/>
            <person name="Daum C."/>
            <person name="Haridas S."/>
            <person name="He G."/>
            <person name="LaButti K."/>
            <person name="Lipzen A."/>
            <person name="Mondo S."/>
            <person name="Riley R."/>
            <person name="Salamov A."/>
            <person name="Simmons B.A."/>
            <person name="Magnuson J.K."/>
            <person name="Henrissat B."/>
            <person name="Mortensen U.H."/>
            <person name="Larsen T.O."/>
            <person name="Devries R.P."/>
            <person name="Grigoriev I.V."/>
            <person name="Machida M."/>
            <person name="Baker S.E."/>
            <person name="Andersen M.R."/>
        </authorList>
    </citation>
    <scope>NUCLEOTIDE SEQUENCE [LARGE SCALE GENOMIC DNA]</scope>
    <source>
        <strain evidence="3">CBS 130017</strain>
    </source>
</reference>
<accession>A0A5N6X0A6</accession>
<proteinExistence type="predicted"/>
<keyword evidence="1" id="KW-1133">Transmembrane helix</keyword>
<keyword evidence="1" id="KW-0472">Membrane</keyword>
<feature type="transmembrane region" description="Helical" evidence="1">
    <location>
        <begin position="20"/>
        <end position="39"/>
    </location>
</feature>